<dbReference type="SUPFAM" id="SSF50494">
    <property type="entry name" value="Trypsin-like serine proteases"/>
    <property type="match status" value="1"/>
</dbReference>
<dbReference type="Gene3D" id="2.40.10.10">
    <property type="entry name" value="Trypsin-like serine proteases"/>
    <property type="match status" value="1"/>
</dbReference>
<keyword evidence="3" id="KW-0378">Hydrolase</keyword>
<dbReference type="InterPro" id="IPR009003">
    <property type="entry name" value="Peptidase_S1_PA"/>
</dbReference>
<evidence type="ECO:0000313" key="3">
    <source>
        <dbReference type="EMBL" id="JAC92051.1"/>
    </source>
</evidence>
<dbReference type="AlphaFoldDB" id="A0A090X7L6"/>
<reference evidence="3" key="1">
    <citation type="journal article" date="2015" name="PLoS Negl. Trop. Dis.">
        <title>Deep Sequencing Analysis of the Ixodes ricinus Haemocytome.</title>
        <authorList>
            <person name="Kotsyfakis M."/>
            <person name="Kopacek P."/>
            <person name="Franta Z."/>
            <person name="Pedra J.H."/>
            <person name="Ribeiro J.M."/>
        </authorList>
    </citation>
    <scope>NUCLEOTIDE SEQUENCE</scope>
</reference>
<dbReference type="GO" id="GO:0006508">
    <property type="term" value="P:proteolysis"/>
    <property type="evidence" value="ECO:0007669"/>
    <property type="project" value="UniProtKB-KW"/>
</dbReference>
<protein>
    <submittedName>
        <fullName evidence="3">Putative trypsin-like serine protease</fullName>
    </submittedName>
</protein>
<dbReference type="PANTHER" id="PTHR24252:SF7">
    <property type="entry name" value="HYALIN"/>
    <property type="match status" value="1"/>
</dbReference>
<dbReference type="EMBL" id="GBIH01002659">
    <property type="protein sequence ID" value="JAC92051.1"/>
    <property type="molecule type" value="mRNA"/>
</dbReference>
<dbReference type="PANTHER" id="PTHR24252">
    <property type="entry name" value="ACROSIN-RELATED"/>
    <property type="match status" value="1"/>
</dbReference>
<proteinExistence type="evidence at transcript level"/>
<accession>A0A090X7L6</accession>
<dbReference type="GO" id="GO:0004252">
    <property type="term" value="F:serine-type endopeptidase activity"/>
    <property type="evidence" value="ECO:0007669"/>
    <property type="project" value="InterPro"/>
</dbReference>
<dbReference type="PROSITE" id="PS00134">
    <property type="entry name" value="TRYPSIN_HIS"/>
    <property type="match status" value="1"/>
</dbReference>
<evidence type="ECO:0000256" key="1">
    <source>
        <dbReference type="ARBA" id="ARBA00023157"/>
    </source>
</evidence>
<dbReference type="InterPro" id="IPR018114">
    <property type="entry name" value="TRYPSIN_HIS"/>
</dbReference>
<sequence length="185" mass="20839">CGRRQNVASISQRMINGSAVSTENWPWMAGIYNSNDILMCGATLINQEYVLTAAHCFKDNDPGEFSVRLGTTLITKRTQCNRTHQNPSERNKEAKGRYSYPDAHNKTISLDESSETQVICVDVESICTPIHNICGLFMVCRERHCSGKADTGSKLYRTHSANMSSVKLQRYSFRQSLLCCWMGQD</sequence>
<dbReference type="InterPro" id="IPR001254">
    <property type="entry name" value="Trypsin_dom"/>
</dbReference>
<dbReference type="InterPro" id="IPR043504">
    <property type="entry name" value="Peptidase_S1_PA_chymotrypsin"/>
</dbReference>
<feature type="non-terminal residue" evidence="3">
    <location>
        <position position="1"/>
    </location>
</feature>
<keyword evidence="1" id="KW-1015">Disulfide bond</keyword>
<name>A0A090X7L6_IXORI</name>
<dbReference type="PROSITE" id="PS50240">
    <property type="entry name" value="TRYPSIN_DOM"/>
    <property type="match status" value="1"/>
</dbReference>
<organism evidence="3">
    <name type="scientific">Ixodes ricinus</name>
    <name type="common">Common tick</name>
    <name type="synonym">Acarus ricinus</name>
    <dbReference type="NCBI Taxonomy" id="34613"/>
    <lineage>
        <taxon>Eukaryota</taxon>
        <taxon>Metazoa</taxon>
        <taxon>Ecdysozoa</taxon>
        <taxon>Arthropoda</taxon>
        <taxon>Chelicerata</taxon>
        <taxon>Arachnida</taxon>
        <taxon>Acari</taxon>
        <taxon>Parasitiformes</taxon>
        <taxon>Ixodida</taxon>
        <taxon>Ixodoidea</taxon>
        <taxon>Ixodidae</taxon>
        <taxon>Ixodinae</taxon>
        <taxon>Ixodes</taxon>
    </lineage>
</organism>
<keyword evidence="3" id="KW-0645">Protease</keyword>
<evidence type="ECO:0000259" key="2">
    <source>
        <dbReference type="PROSITE" id="PS50240"/>
    </source>
</evidence>
<dbReference type="Pfam" id="PF00089">
    <property type="entry name" value="Trypsin"/>
    <property type="match status" value="1"/>
</dbReference>
<feature type="domain" description="Peptidase S1" evidence="2">
    <location>
        <begin position="14"/>
        <end position="185"/>
    </location>
</feature>